<evidence type="ECO:0000259" key="3">
    <source>
        <dbReference type="Pfam" id="PF13505"/>
    </source>
</evidence>
<name>A0A1N7C5U8_9FIRM</name>
<sequence length="174" mass="19399">MKKTMVVLLVMAMFLFSFNVFAQAQSSWSVKAGLDFGSTIEIDGTEHDSEIGYSLIGEFKMPYTRNWNIGGGVAYQLDRQEETNNSDFGFTPFYGLAEYRMQDSPLYFLGHLGYASFRYDNAGDTSGGLYYALGAGMDLGERYEAEVLYTDNSGESDGTDVDYSKISVTFGMKF</sequence>
<evidence type="ECO:0000313" key="4">
    <source>
        <dbReference type="EMBL" id="SIR58834.1"/>
    </source>
</evidence>
<dbReference type="RefSeq" id="WP_076546211.1">
    <property type="nucleotide sequence ID" value="NZ_FTNC01000041.1"/>
</dbReference>
<dbReference type="SUPFAM" id="SSF56925">
    <property type="entry name" value="OMPA-like"/>
    <property type="match status" value="1"/>
</dbReference>
<accession>A0A1N7C5U8</accession>
<protein>
    <recommendedName>
        <fullName evidence="3">Outer membrane protein beta-barrel domain-containing protein</fullName>
    </recommendedName>
</protein>
<keyword evidence="1 2" id="KW-0732">Signal</keyword>
<dbReference type="Proteomes" id="UP000185669">
    <property type="component" value="Unassembled WGS sequence"/>
</dbReference>
<keyword evidence="5" id="KW-1185">Reference proteome</keyword>
<gene>
    <name evidence="4" type="ORF">SAMN05421834_1415</name>
</gene>
<feature type="chain" id="PRO_5039210714" description="Outer membrane protein beta-barrel domain-containing protein" evidence="2">
    <location>
        <begin position="23"/>
        <end position="174"/>
    </location>
</feature>
<dbReference type="EMBL" id="FTNC01000041">
    <property type="protein sequence ID" value="SIR58834.1"/>
    <property type="molecule type" value="Genomic_DNA"/>
</dbReference>
<dbReference type="AlphaFoldDB" id="A0A1N7C5U8"/>
<evidence type="ECO:0000256" key="1">
    <source>
        <dbReference type="ARBA" id="ARBA00022729"/>
    </source>
</evidence>
<feature type="signal peptide" evidence="2">
    <location>
        <begin position="1"/>
        <end position="22"/>
    </location>
</feature>
<dbReference type="InterPro" id="IPR011250">
    <property type="entry name" value="OMP/PagP_B-barrel"/>
</dbReference>
<evidence type="ECO:0000256" key="2">
    <source>
        <dbReference type="SAM" id="SignalP"/>
    </source>
</evidence>
<dbReference type="OrthoDB" id="2112126at2"/>
<dbReference type="Pfam" id="PF13505">
    <property type="entry name" value="OMP_b-brl"/>
    <property type="match status" value="1"/>
</dbReference>
<feature type="domain" description="Outer membrane protein beta-barrel" evidence="3">
    <location>
        <begin position="13"/>
        <end position="174"/>
    </location>
</feature>
<evidence type="ECO:0000313" key="5">
    <source>
        <dbReference type="Proteomes" id="UP000185669"/>
    </source>
</evidence>
<proteinExistence type="predicted"/>
<reference evidence="5" key="1">
    <citation type="submission" date="2017-01" db="EMBL/GenBank/DDBJ databases">
        <authorList>
            <person name="Varghese N."/>
            <person name="Submissions S."/>
        </authorList>
    </citation>
    <scope>NUCLEOTIDE SEQUENCE [LARGE SCALE GENOMIC DNA]</scope>
    <source>
        <strain evidence="5">ATCC 700103</strain>
    </source>
</reference>
<dbReference type="InterPro" id="IPR027385">
    <property type="entry name" value="Beta-barrel_OMP"/>
</dbReference>
<organism evidence="4 5">
    <name type="scientific">Halanaerobium kushneri</name>
    <dbReference type="NCBI Taxonomy" id="56779"/>
    <lineage>
        <taxon>Bacteria</taxon>
        <taxon>Bacillati</taxon>
        <taxon>Bacillota</taxon>
        <taxon>Clostridia</taxon>
        <taxon>Halanaerobiales</taxon>
        <taxon>Halanaerobiaceae</taxon>
        <taxon>Halanaerobium</taxon>
    </lineage>
</organism>